<feature type="transmembrane region" description="Helical" evidence="1">
    <location>
        <begin position="75"/>
        <end position="96"/>
    </location>
</feature>
<accession>A0ABR7D4V8</accession>
<sequence length="379" mass="43990">MQKIDWHILRKSITGGMTDEEKSELQGWLEESGENRRYYRKMQGFFTRAGHGGEVDVLKNFREFERKTFGKRRRLVVGILKYAAVFVVLVGSVVLWRGMNFDSQKTNMQQFAFAPGVEKAILYTGTGEQIVLESQVRRNIVVADSFQVRQDSNVLNYAAMKIEGKLIDVTHMIRVPRGGEFSMKLSDATMVYLNAETDLSYPVQFYGEERRVKLTGEAYFDVTKSDKPFVVEVNGFEVKVLGTRFNIHAYQEETRFETTLEQGRVQVQTKDHTLLLEPGEQAVLTEEGELSKQKVDVRRYTAWKDGQFVFDDERLEDVMNRVARWYDIKVFYRNPEVKDIRINGNISRYKDFSVLLEKIEKLEIVYFDIKGNVITVIGK</sequence>
<dbReference type="RefSeq" id="WP_186977886.1">
    <property type="nucleotide sequence ID" value="NZ_JACOOH010000008.1"/>
</dbReference>
<dbReference type="Pfam" id="PF16344">
    <property type="entry name" value="FecR_C"/>
    <property type="match status" value="1"/>
</dbReference>
<evidence type="ECO:0000259" key="2">
    <source>
        <dbReference type="Pfam" id="PF04773"/>
    </source>
</evidence>
<dbReference type="InterPro" id="IPR012373">
    <property type="entry name" value="Ferrdict_sens_TM"/>
</dbReference>
<dbReference type="EMBL" id="JACOOH010000008">
    <property type="protein sequence ID" value="MBC5622961.1"/>
    <property type="molecule type" value="Genomic_DNA"/>
</dbReference>
<dbReference type="Gene3D" id="3.55.50.30">
    <property type="match status" value="1"/>
</dbReference>
<keyword evidence="5" id="KW-1185">Reference proteome</keyword>
<dbReference type="InterPro" id="IPR006860">
    <property type="entry name" value="FecR"/>
</dbReference>
<comment type="caution">
    <text evidence="4">The sequence shown here is derived from an EMBL/GenBank/DDBJ whole genome shotgun (WGS) entry which is preliminary data.</text>
</comment>
<dbReference type="PANTHER" id="PTHR30273">
    <property type="entry name" value="PERIPLASMIC SIGNAL SENSOR AND SIGMA FACTOR ACTIVATOR FECR-RELATED"/>
    <property type="match status" value="1"/>
</dbReference>
<organism evidence="4 5">
    <name type="scientific">Butyricimonas hominis</name>
    <dbReference type="NCBI Taxonomy" id="2763032"/>
    <lineage>
        <taxon>Bacteria</taxon>
        <taxon>Pseudomonadati</taxon>
        <taxon>Bacteroidota</taxon>
        <taxon>Bacteroidia</taxon>
        <taxon>Bacteroidales</taxon>
        <taxon>Odoribacteraceae</taxon>
        <taxon>Butyricimonas</taxon>
    </lineage>
</organism>
<evidence type="ECO:0000313" key="5">
    <source>
        <dbReference type="Proteomes" id="UP000646484"/>
    </source>
</evidence>
<evidence type="ECO:0000313" key="4">
    <source>
        <dbReference type="EMBL" id="MBC5622961.1"/>
    </source>
</evidence>
<keyword evidence="1" id="KW-0812">Transmembrane</keyword>
<proteinExistence type="predicted"/>
<dbReference type="InterPro" id="IPR032508">
    <property type="entry name" value="FecR_C"/>
</dbReference>
<dbReference type="PIRSF" id="PIRSF018266">
    <property type="entry name" value="FecR"/>
    <property type="match status" value="1"/>
</dbReference>
<dbReference type="PANTHER" id="PTHR30273:SF2">
    <property type="entry name" value="PROTEIN FECR"/>
    <property type="match status" value="1"/>
</dbReference>
<dbReference type="Pfam" id="PF04773">
    <property type="entry name" value="FecR"/>
    <property type="match status" value="1"/>
</dbReference>
<name>A0ABR7D4V8_9BACT</name>
<evidence type="ECO:0000259" key="3">
    <source>
        <dbReference type="Pfam" id="PF16344"/>
    </source>
</evidence>
<feature type="domain" description="Protein FecR C-terminal" evidence="3">
    <location>
        <begin position="307"/>
        <end position="376"/>
    </location>
</feature>
<protein>
    <submittedName>
        <fullName evidence="4">DUF4974 domain-containing protein</fullName>
    </submittedName>
</protein>
<feature type="domain" description="FecR protein" evidence="2">
    <location>
        <begin position="173"/>
        <end position="266"/>
    </location>
</feature>
<keyword evidence="1" id="KW-0472">Membrane</keyword>
<dbReference type="Proteomes" id="UP000646484">
    <property type="component" value="Unassembled WGS sequence"/>
</dbReference>
<dbReference type="Gene3D" id="2.60.120.1440">
    <property type="match status" value="1"/>
</dbReference>
<reference evidence="4 5" key="1">
    <citation type="submission" date="2020-08" db="EMBL/GenBank/DDBJ databases">
        <title>Genome public.</title>
        <authorList>
            <person name="Liu C."/>
            <person name="Sun Q."/>
        </authorList>
    </citation>
    <scope>NUCLEOTIDE SEQUENCE [LARGE SCALE GENOMIC DNA]</scope>
    <source>
        <strain evidence="4 5">NSJ-56</strain>
    </source>
</reference>
<gene>
    <name evidence="4" type="ORF">H8S64_17855</name>
</gene>
<evidence type="ECO:0000256" key="1">
    <source>
        <dbReference type="SAM" id="Phobius"/>
    </source>
</evidence>
<keyword evidence="1" id="KW-1133">Transmembrane helix</keyword>